<feature type="compositionally biased region" description="Polar residues" evidence="1">
    <location>
        <begin position="238"/>
        <end position="248"/>
    </location>
</feature>
<reference evidence="2" key="1">
    <citation type="journal article" date="2020" name="J. Eukaryot. Microbiol.">
        <title>De novo Sequencing, Assembly and Annotation of the Transcriptome for the Free-Living Testate Amoeba Arcella intermedia.</title>
        <authorList>
            <person name="Ribeiro G.M."/>
            <person name="Porfirio-Sousa A.L."/>
            <person name="Maurer-Alcala X.X."/>
            <person name="Katz L.A."/>
            <person name="Lahr D.J.G."/>
        </authorList>
    </citation>
    <scope>NUCLEOTIDE SEQUENCE</scope>
</reference>
<feature type="region of interest" description="Disordered" evidence="1">
    <location>
        <begin position="1"/>
        <end position="248"/>
    </location>
</feature>
<feature type="compositionally biased region" description="Polar residues" evidence="1">
    <location>
        <begin position="164"/>
        <end position="173"/>
    </location>
</feature>
<feature type="compositionally biased region" description="Basic and acidic residues" evidence="1">
    <location>
        <begin position="136"/>
        <end position="148"/>
    </location>
</feature>
<organism evidence="2">
    <name type="scientific">Arcella intermedia</name>
    <dbReference type="NCBI Taxonomy" id="1963864"/>
    <lineage>
        <taxon>Eukaryota</taxon>
        <taxon>Amoebozoa</taxon>
        <taxon>Tubulinea</taxon>
        <taxon>Elardia</taxon>
        <taxon>Arcellinida</taxon>
        <taxon>Sphaerothecina</taxon>
        <taxon>Arcellidae</taxon>
        <taxon>Arcella</taxon>
    </lineage>
</organism>
<dbReference type="EMBL" id="GIBP01006672">
    <property type="protein sequence ID" value="NDV35641.1"/>
    <property type="molecule type" value="Transcribed_RNA"/>
</dbReference>
<accession>A0A6B2LFQ8</accession>
<evidence type="ECO:0000256" key="1">
    <source>
        <dbReference type="SAM" id="MobiDB-lite"/>
    </source>
</evidence>
<evidence type="ECO:0000313" key="2">
    <source>
        <dbReference type="EMBL" id="NDV35641.1"/>
    </source>
</evidence>
<sequence>MAKSEVYVDSLSVQEDSAPVSLKTPKLTPVSMETSEHTPLPVETSEHAPLSMETSEHTPLPVETSEHAPLSMETSEHAPLPVETSVQPPETLEKPIQREPEERSLPQEPKLVRVVPRAAAINTHTTAKAPLPPTKPDGHARSVVDFRRLAMTKKNPENVLKPIQNASTVNSNLGKKEPKPAPPAAAPRKVGEKFREPPAALPPVKKPRLTTPITPEFMRREQQKKLLKLQKQQQQQQSPTKNQTKLKK</sequence>
<name>A0A6B2LFQ8_9EUKA</name>
<protein>
    <submittedName>
        <fullName evidence="2">Uncharacterized protein</fullName>
    </submittedName>
</protein>
<feature type="compositionally biased region" description="Basic and acidic residues" evidence="1">
    <location>
        <begin position="91"/>
        <end position="105"/>
    </location>
</feature>
<proteinExistence type="predicted"/>
<dbReference type="AlphaFoldDB" id="A0A6B2LFQ8"/>